<gene>
    <name evidence="3" type="ORF">GCM10007276_12660</name>
</gene>
<keyword evidence="4" id="KW-1185">Reference proteome</keyword>
<keyword evidence="1" id="KW-0472">Membrane</keyword>
<feature type="transmembrane region" description="Helical" evidence="1">
    <location>
        <begin position="354"/>
        <end position="380"/>
    </location>
</feature>
<dbReference type="AlphaFoldDB" id="A0A8J2YGL3"/>
<feature type="domain" description="DUF112" evidence="2">
    <location>
        <begin position="21"/>
        <end position="438"/>
    </location>
</feature>
<keyword evidence="1" id="KW-0812">Transmembrane</keyword>
<proteinExistence type="predicted"/>
<feature type="transmembrane region" description="Helical" evidence="1">
    <location>
        <begin position="386"/>
        <end position="406"/>
    </location>
</feature>
<accession>A0A8J2YGL3</accession>
<comment type="caution">
    <text evidence="3">The sequence shown here is derived from an EMBL/GenBank/DDBJ whole genome shotgun (WGS) entry which is preliminary data.</text>
</comment>
<feature type="transmembrane region" description="Helical" evidence="1">
    <location>
        <begin position="76"/>
        <end position="95"/>
    </location>
</feature>
<dbReference type="Proteomes" id="UP000602745">
    <property type="component" value="Unassembled WGS sequence"/>
</dbReference>
<keyword evidence="1" id="KW-1133">Transmembrane helix</keyword>
<dbReference type="InterPro" id="IPR002823">
    <property type="entry name" value="DUF112_TM"/>
</dbReference>
<dbReference type="RefSeq" id="WP_188408813.1">
    <property type="nucleotide sequence ID" value="NZ_BMCP01000001.1"/>
</dbReference>
<evidence type="ECO:0000313" key="4">
    <source>
        <dbReference type="Proteomes" id="UP000602745"/>
    </source>
</evidence>
<name>A0A8J2YGL3_9RHOB</name>
<feature type="transmembrane region" description="Helical" evidence="1">
    <location>
        <begin position="51"/>
        <end position="70"/>
    </location>
</feature>
<evidence type="ECO:0000259" key="2">
    <source>
        <dbReference type="Pfam" id="PF01970"/>
    </source>
</evidence>
<feature type="transmembrane region" description="Helical" evidence="1">
    <location>
        <begin position="203"/>
        <end position="223"/>
    </location>
</feature>
<dbReference type="PANTHER" id="PTHR35342:SF5">
    <property type="entry name" value="TRICARBOXYLIC TRANSPORT PROTEIN"/>
    <property type="match status" value="1"/>
</dbReference>
<dbReference type="EMBL" id="BMCP01000001">
    <property type="protein sequence ID" value="GGE36652.1"/>
    <property type="molecule type" value="Genomic_DNA"/>
</dbReference>
<protein>
    <recommendedName>
        <fullName evidence="2">DUF112 domain-containing protein</fullName>
    </recommendedName>
</protein>
<feature type="transmembrane region" description="Helical" evidence="1">
    <location>
        <begin position="107"/>
        <end position="133"/>
    </location>
</feature>
<sequence>MELFDHLALGFSTALSLQNVTYAFIGCLLGTMIGVLPGLGPLATIAMLLPFTYGLEPIAALIMLAGIYYGSQYGGSTTAILVNLPGETSAVVTVIDGHQMARQGRAGVALATAALGSFFAGTVGTLILAVFAIPLTRFAFSFGPADYFSLMVVGLLGAVALASSSLIRAIGMVLLGLLLGLVGTDVNSGTMRYTFGLPQLWDGIDFVVVAVGIFAFAEVIASLENKELREAFTGKITNLWPTREDIRRACPAVLRGTAIGSAVGALPGAGLSLASFFSYSLEKKVSRRPQEFGHGAIEGVAGPEAANNAAAQTAFVPTLALGIPGSATMALMLGAMMIHNIQPGPQVMTNNPDIFWGLIASMWIGNLMLVILNLPLIGMWVKLLSVPYKIMFPAILVFCCVGVYSVQNSVYDIYFAVAFGVVGYAFRKFGCEPAPLMLGLVLGPMLEENFRRALVLSRGDYTVFFTRPISLTLLLFAAAMLVVVLLPNIKRRRNEIFAEEEA</sequence>
<feature type="transmembrane region" description="Helical" evidence="1">
    <location>
        <begin position="20"/>
        <end position="39"/>
    </location>
</feature>
<feature type="transmembrane region" description="Helical" evidence="1">
    <location>
        <begin position="139"/>
        <end position="159"/>
    </location>
</feature>
<evidence type="ECO:0000313" key="3">
    <source>
        <dbReference type="EMBL" id="GGE36652.1"/>
    </source>
</evidence>
<dbReference type="Pfam" id="PF01970">
    <property type="entry name" value="TctA"/>
    <property type="match status" value="1"/>
</dbReference>
<feature type="transmembrane region" description="Helical" evidence="1">
    <location>
        <begin position="314"/>
        <end position="333"/>
    </location>
</feature>
<evidence type="ECO:0000256" key="1">
    <source>
        <dbReference type="SAM" id="Phobius"/>
    </source>
</evidence>
<dbReference type="PANTHER" id="PTHR35342">
    <property type="entry name" value="TRICARBOXYLIC TRANSPORT PROTEIN"/>
    <property type="match status" value="1"/>
</dbReference>
<reference evidence="3" key="2">
    <citation type="submission" date="2020-09" db="EMBL/GenBank/DDBJ databases">
        <authorList>
            <person name="Sun Q."/>
            <person name="Sedlacek I."/>
        </authorList>
    </citation>
    <scope>NUCLEOTIDE SEQUENCE</scope>
    <source>
        <strain evidence="3">CCM 7684</strain>
    </source>
</reference>
<reference evidence="3" key="1">
    <citation type="journal article" date="2014" name="Int. J. Syst. Evol. Microbiol.">
        <title>Complete genome sequence of Corynebacterium casei LMG S-19264T (=DSM 44701T), isolated from a smear-ripened cheese.</title>
        <authorList>
            <consortium name="US DOE Joint Genome Institute (JGI-PGF)"/>
            <person name="Walter F."/>
            <person name="Albersmeier A."/>
            <person name="Kalinowski J."/>
            <person name="Ruckert C."/>
        </authorList>
    </citation>
    <scope>NUCLEOTIDE SEQUENCE</scope>
    <source>
        <strain evidence="3">CCM 7684</strain>
    </source>
</reference>
<feature type="transmembrane region" description="Helical" evidence="1">
    <location>
        <begin position="464"/>
        <end position="486"/>
    </location>
</feature>
<organism evidence="3 4">
    <name type="scientific">Agaricicola taiwanensis</name>
    <dbReference type="NCBI Taxonomy" id="591372"/>
    <lineage>
        <taxon>Bacteria</taxon>
        <taxon>Pseudomonadati</taxon>
        <taxon>Pseudomonadota</taxon>
        <taxon>Alphaproteobacteria</taxon>
        <taxon>Rhodobacterales</taxon>
        <taxon>Paracoccaceae</taxon>
        <taxon>Agaricicola</taxon>
    </lineage>
</organism>